<reference evidence="1" key="1">
    <citation type="submission" date="2024-01" db="EMBL/GenBank/DDBJ databases">
        <title>The genome sequence of Micromonospora mangrovi CCTCC AA 2012012.</title>
        <authorList>
            <person name="Gao J."/>
        </authorList>
    </citation>
    <scope>NUCLEOTIDE SEQUENCE</scope>
    <source>
        <strain evidence="1">CCTCC AA 2012012</strain>
    </source>
</reference>
<evidence type="ECO:0000313" key="2">
    <source>
        <dbReference type="EMBL" id="XCH75339.1"/>
    </source>
</evidence>
<sequence length="76" mass="8217">MDIGLVHGMRAGTIVDRRVLGGDPLDAQLVERTGLGGDVRAAWSEARLMSTNEEPDPDKMLPPVRDGTTTTRFILA</sequence>
<dbReference type="AlphaFoldDB" id="A0AAU8HHH5"/>
<accession>A0AAU8HHH5</accession>
<evidence type="ECO:0000313" key="1">
    <source>
        <dbReference type="EMBL" id="XBP94638.1"/>
    </source>
</evidence>
<name>A0AAU8HHH5_9ACTN</name>
<dbReference type="EMBL" id="CP159342">
    <property type="protein sequence ID" value="XCH75339.1"/>
    <property type="molecule type" value="Genomic_DNA"/>
</dbReference>
<dbReference type="RefSeq" id="WP_350934733.1">
    <property type="nucleotide sequence ID" value="NZ_CP157762.1"/>
</dbReference>
<gene>
    <name evidence="2" type="ORF">ABUL08_04340</name>
    <name evidence="1" type="ORF">VK199_04315</name>
</gene>
<reference evidence="2" key="2">
    <citation type="submission" date="2024-06" db="EMBL/GenBank/DDBJ databases">
        <title>Micromonospora mangrovi CCTCC AA 2012012 genome sequences.</title>
        <authorList>
            <person name="Gao J."/>
        </authorList>
    </citation>
    <scope>NUCLEOTIDE SEQUENCE</scope>
    <source>
        <strain evidence="2">CCTCC AA 2012012</strain>
    </source>
</reference>
<proteinExistence type="predicted"/>
<protein>
    <submittedName>
        <fullName evidence="2">Uncharacterized protein</fullName>
    </submittedName>
</protein>
<dbReference type="EMBL" id="CP157762">
    <property type="protein sequence ID" value="XBP94638.1"/>
    <property type="molecule type" value="Genomic_DNA"/>
</dbReference>
<organism evidence="2">
    <name type="scientific">Micromonospora sp. CCTCC AA 2012012</name>
    <dbReference type="NCBI Taxonomy" id="3111921"/>
    <lineage>
        <taxon>Bacteria</taxon>
        <taxon>Bacillati</taxon>
        <taxon>Actinomycetota</taxon>
        <taxon>Actinomycetes</taxon>
        <taxon>Micromonosporales</taxon>
        <taxon>Micromonosporaceae</taxon>
        <taxon>Micromonospora</taxon>
    </lineage>
</organism>